<comment type="caution">
    <text evidence="2">The sequence shown here is derived from an EMBL/GenBank/DDBJ whole genome shotgun (WGS) entry which is preliminary data.</text>
</comment>
<proteinExistence type="predicted"/>
<dbReference type="EMBL" id="JAABOA010000511">
    <property type="protein sequence ID" value="KAF9584068.1"/>
    <property type="molecule type" value="Genomic_DNA"/>
</dbReference>
<accession>A0A9P6FYR4</accession>
<feature type="region of interest" description="Disordered" evidence="1">
    <location>
        <begin position="49"/>
        <end position="76"/>
    </location>
</feature>
<dbReference type="AlphaFoldDB" id="A0A9P6FYR4"/>
<keyword evidence="3" id="KW-1185">Reference proteome</keyword>
<evidence type="ECO:0000313" key="3">
    <source>
        <dbReference type="Proteomes" id="UP000780801"/>
    </source>
</evidence>
<reference evidence="2" key="1">
    <citation type="journal article" date="2020" name="Fungal Divers.">
        <title>Resolving the Mortierellaceae phylogeny through synthesis of multi-gene phylogenetics and phylogenomics.</title>
        <authorList>
            <person name="Vandepol N."/>
            <person name="Liber J."/>
            <person name="Desiro A."/>
            <person name="Na H."/>
            <person name="Kennedy M."/>
            <person name="Barry K."/>
            <person name="Grigoriev I.V."/>
            <person name="Miller A.N."/>
            <person name="O'Donnell K."/>
            <person name="Stajich J.E."/>
            <person name="Bonito G."/>
        </authorList>
    </citation>
    <scope>NUCLEOTIDE SEQUENCE</scope>
    <source>
        <strain evidence="2">KOD1015</strain>
    </source>
</reference>
<organism evidence="2 3">
    <name type="scientific">Lunasporangiospora selenospora</name>
    <dbReference type="NCBI Taxonomy" id="979761"/>
    <lineage>
        <taxon>Eukaryota</taxon>
        <taxon>Fungi</taxon>
        <taxon>Fungi incertae sedis</taxon>
        <taxon>Mucoromycota</taxon>
        <taxon>Mortierellomycotina</taxon>
        <taxon>Mortierellomycetes</taxon>
        <taxon>Mortierellales</taxon>
        <taxon>Mortierellaceae</taxon>
        <taxon>Lunasporangiospora</taxon>
    </lineage>
</organism>
<protein>
    <submittedName>
        <fullName evidence="2">Uncharacterized protein</fullName>
    </submittedName>
</protein>
<gene>
    <name evidence="2" type="ORF">BGW38_007697</name>
</gene>
<evidence type="ECO:0000256" key="1">
    <source>
        <dbReference type="SAM" id="MobiDB-lite"/>
    </source>
</evidence>
<dbReference type="Proteomes" id="UP000780801">
    <property type="component" value="Unassembled WGS sequence"/>
</dbReference>
<dbReference type="Gene3D" id="1.20.120.20">
    <property type="entry name" value="Apolipoprotein"/>
    <property type="match status" value="1"/>
</dbReference>
<feature type="region of interest" description="Disordered" evidence="1">
    <location>
        <begin position="189"/>
        <end position="216"/>
    </location>
</feature>
<dbReference type="OrthoDB" id="529205at2759"/>
<name>A0A9P6FYR4_9FUNG</name>
<sequence>MSLIISSSQRSFQLLRQLGTAPAAATAAAVSHKASRYFSSTPKAHLKDQLKSAPGWNEANASESEADIKADREPLPSNVKELQRESVEAIKEDMKADKYKSFEEKVEIHIHETSEQFKSYGKDFQRQAKDFEEKVDQRIHDASNQLNNQGKDFQRQFQDLEESITKQVMTGAGKVGEYFESIKSSLDGTSGKNTATKIKKKAKGVDDHQARINKQT</sequence>
<evidence type="ECO:0000313" key="2">
    <source>
        <dbReference type="EMBL" id="KAF9584068.1"/>
    </source>
</evidence>